<dbReference type="PANTHER" id="PTHR48097">
    <property type="entry name" value="L-THREONINE ALDOLASE-RELATED"/>
    <property type="match status" value="1"/>
</dbReference>
<dbReference type="InterPro" id="IPR023603">
    <property type="entry name" value="Low_specificity_L-TA-like"/>
</dbReference>
<dbReference type="PIRSF" id="PIRSF017617">
    <property type="entry name" value="Thr_aldolase"/>
    <property type="match status" value="1"/>
</dbReference>
<dbReference type="NCBIfam" id="NF041359">
    <property type="entry name" value="GntG_guanitoxin"/>
    <property type="match status" value="1"/>
</dbReference>
<gene>
    <name evidence="7" type="ORF">AT15_05165</name>
</gene>
<dbReference type="CDD" id="cd06502">
    <property type="entry name" value="TA_like"/>
    <property type="match status" value="1"/>
</dbReference>
<dbReference type="RefSeq" id="WP_068348974.1">
    <property type="nucleotide sequence ID" value="NZ_JFHK01000028.1"/>
</dbReference>
<feature type="modified residue" description="N6-(pyridoxal phosphate)lysine" evidence="5">
    <location>
        <position position="199"/>
    </location>
</feature>
<dbReference type="Pfam" id="PF01212">
    <property type="entry name" value="Beta_elim_lyase"/>
    <property type="match status" value="1"/>
</dbReference>
<name>A0A176JUW7_9BACT</name>
<dbReference type="GO" id="GO:0006567">
    <property type="term" value="P:L-threonine catabolic process"/>
    <property type="evidence" value="ECO:0007669"/>
    <property type="project" value="TreeGrafter"/>
</dbReference>
<evidence type="ECO:0000256" key="3">
    <source>
        <dbReference type="ARBA" id="ARBA00022898"/>
    </source>
</evidence>
<dbReference type="GO" id="GO:0006545">
    <property type="term" value="P:glycine biosynthetic process"/>
    <property type="evidence" value="ECO:0007669"/>
    <property type="project" value="TreeGrafter"/>
</dbReference>
<evidence type="ECO:0000313" key="8">
    <source>
        <dbReference type="Proteomes" id="UP000077339"/>
    </source>
</evidence>
<evidence type="ECO:0000256" key="5">
    <source>
        <dbReference type="PIRSR" id="PIRSR017617-1"/>
    </source>
</evidence>
<keyword evidence="4" id="KW-0456">Lyase</keyword>
<dbReference type="AlphaFoldDB" id="A0A176JUW7"/>
<evidence type="ECO:0000256" key="4">
    <source>
        <dbReference type="ARBA" id="ARBA00023239"/>
    </source>
</evidence>
<dbReference type="STRING" id="1453497.AT15_05165"/>
<dbReference type="Gene3D" id="3.90.1150.10">
    <property type="entry name" value="Aspartate Aminotransferase, domain 1"/>
    <property type="match status" value="1"/>
</dbReference>
<evidence type="ECO:0000256" key="1">
    <source>
        <dbReference type="ARBA" id="ARBA00001933"/>
    </source>
</evidence>
<protein>
    <submittedName>
        <fullName evidence="7">Threonine aldolase</fullName>
    </submittedName>
</protein>
<dbReference type="GO" id="GO:0005829">
    <property type="term" value="C:cytosol"/>
    <property type="evidence" value="ECO:0007669"/>
    <property type="project" value="TreeGrafter"/>
</dbReference>
<accession>A0A176JUW7</accession>
<dbReference type="InterPro" id="IPR001597">
    <property type="entry name" value="ArAA_b-elim_lyase/Thr_aldolase"/>
</dbReference>
<evidence type="ECO:0000256" key="2">
    <source>
        <dbReference type="ARBA" id="ARBA00006966"/>
    </source>
</evidence>
<dbReference type="InterPro" id="IPR015421">
    <property type="entry name" value="PyrdxlP-dep_Trfase_major"/>
</dbReference>
<dbReference type="GO" id="GO:0008732">
    <property type="term" value="F:L-allo-threonine aldolase activity"/>
    <property type="evidence" value="ECO:0007669"/>
    <property type="project" value="TreeGrafter"/>
</dbReference>
<keyword evidence="3" id="KW-0663">Pyridoxal phosphate</keyword>
<dbReference type="OrthoDB" id="9774495at2"/>
<dbReference type="Proteomes" id="UP000077339">
    <property type="component" value="Unassembled WGS sequence"/>
</dbReference>
<comment type="similarity">
    <text evidence="2">Belongs to the threonine aldolase family.</text>
</comment>
<comment type="cofactor">
    <cofactor evidence="1">
        <name>pyridoxal 5'-phosphate</name>
        <dbReference type="ChEBI" id="CHEBI:597326"/>
    </cofactor>
</comment>
<dbReference type="SUPFAM" id="SSF53383">
    <property type="entry name" value="PLP-dependent transferases"/>
    <property type="match status" value="1"/>
</dbReference>
<comment type="caution">
    <text evidence="7">The sequence shown here is derived from an EMBL/GenBank/DDBJ whole genome shotgun (WGS) entry which is preliminary data.</text>
</comment>
<dbReference type="FunFam" id="3.40.640.10:FF:000030">
    <property type="entry name" value="Low-specificity L-threonine aldolase"/>
    <property type="match status" value="1"/>
</dbReference>
<dbReference type="InterPro" id="IPR015422">
    <property type="entry name" value="PyrdxlP-dep_Trfase_small"/>
</dbReference>
<organism evidence="7 8">
    <name type="scientific">Kosmotoga arenicorallina S304</name>
    <dbReference type="NCBI Taxonomy" id="1453497"/>
    <lineage>
        <taxon>Bacteria</taxon>
        <taxon>Thermotogati</taxon>
        <taxon>Thermotogota</taxon>
        <taxon>Thermotogae</taxon>
        <taxon>Kosmotogales</taxon>
        <taxon>Kosmotogaceae</taxon>
        <taxon>Kosmotoga</taxon>
    </lineage>
</organism>
<evidence type="ECO:0000259" key="6">
    <source>
        <dbReference type="Pfam" id="PF01212"/>
    </source>
</evidence>
<evidence type="ECO:0000313" key="7">
    <source>
        <dbReference type="EMBL" id="OAA27211.1"/>
    </source>
</evidence>
<dbReference type="PANTHER" id="PTHR48097:SF9">
    <property type="entry name" value="L-THREONINE ALDOLASE"/>
    <property type="match status" value="1"/>
</dbReference>
<dbReference type="NCBIfam" id="NF007825">
    <property type="entry name" value="PRK10534.1"/>
    <property type="match status" value="1"/>
</dbReference>
<dbReference type="InterPro" id="IPR015424">
    <property type="entry name" value="PyrdxlP-dep_Trfase"/>
</dbReference>
<reference evidence="7 8" key="1">
    <citation type="submission" date="2014-02" db="EMBL/GenBank/DDBJ databases">
        <title>Kosmotoga genome sequencing.</title>
        <authorList>
            <person name="Pollo S.M."/>
            <person name="Charchuk R."/>
            <person name="Nesbo C.L."/>
        </authorList>
    </citation>
    <scope>NUCLEOTIDE SEQUENCE [LARGE SCALE GENOMIC DNA]</scope>
    <source>
        <strain evidence="7 8">S304</strain>
    </source>
</reference>
<sequence>MSWIDIRSDTVTKPTNEMRKAMYEAEVGDDVYGDDPTVNRLENLAAEMVGKEAALFVPSGTFGNQLALLTHTKRGDEVIVPDSNHIFAHEVGASAVIASVQLRTLEAPEGMPSIEKLKASIRDKDIHYPDTGLICMENAHSSGRVIPLQYLKSVKELAREFSIPVHLDGARIFNAAVALGIKAKEIADTADSVMFCLSKGLAAPVGSILAGSSAFIEKARKGRKLMGGGMRQAGVLAAAGIVALEKMVDRLEEDHENARFLAEMLSEIPGLHIMEDQLDINMVFFKLEYPDPALVVSEMEKAGIKINPPEGDLYRLVTNKDVTKADIQKIAETFKRIVSDNI</sequence>
<dbReference type="Gene3D" id="3.40.640.10">
    <property type="entry name" value="Type I PLP-dependent aspartate aminotransferase-like (Major domain)"/>
    <property type="match status" value="1"/>
</dbReference>
<dbReference type="EMBL" id="JFHK01000028">
    <property type="protein sequence ID" value="OAA27211.1"/>
    <property type="molecule type" value="Genomic_DNA"/>
</dbReference>
<feature type="domain" description="Aromatic amino acid beta-eliminating lyase/threonine aldolase" evidence="6">
    <location>
        <begin position="5"/>
        <end position="286"/>
    </location>
</feature>
<proteinExistence type="inferred from homology"/>
<dbReference type="PATRIC" id="fig|1453497.3.peg.1026"/>
<keyword evidence="8" id="KW-1185">Reference proteome</keyword>